<feature type="domain" description="Antitoxin Xre/MbcA/ParS-like toxin-binding" evidence="1">
    <location>
        <begin position="32"/>
        <end position="71"/>
    </location>
</feature>
<dbReference type="Proteomes" id="UP000266302">
    <property type="component" value="Unassembled WGS sequence"/>
</dbReference>
<organism evidence="2 3">
    <name type="scientific">Simplicispira hankyongi</name>
    <dbReference type="NCBI Taxonomy" id="2315688"/>
    <lineage>
        <taxon>Bacteria</taxon>
        <taxon>Pseudomonadati</taxon>
        <taxon>Pseudomonadota</taxon>
        <taxon>Betaproteobacteria</taxon>
        <taxon>Burkholderiales</taxon>
        <taxon>Comamonadaceae</taxon>
        <taxon>Simplicispira</taxon>
    </lineage>
</organism>
<name>A0A398C3B3_9BURK</name>
<sequence>MALEDDINTLTVIVGKMVNEAGDPSGFDVRSWLDHWLMEEVPALGNRRPLDVLLEPNAVEMLSSLLLRAQSGAFS</sequence>
<dbReference type="Pfam" id="PF09722">
    <property type="entry name" value="Xre_MbcA_ParS_C"/>
    <property type="match status" value="1"/>
</dbReference>
<keyword evidence="3" id="KW-1185">Reference proteome</keyword>
<dbReference type="AlphaFoldDB" id="A0A398C3B3"/>
<reference evidence="2 3" key="1">
    <citation type="submission" date="2018-09" db="EMBL/GenBank/DDBJ databases">
        <title>Draft genome of Simplicispira sp. NY-02.</title>
        <authorList>
            <person name="Im W.T."/>
        </authorList>
    </citation>
    <scope>NUCLEOTIDE SEQUENCE [LARGE SCALE GENOMIC DNA]</scope>
    <source>
        <strain evidence="2 3">NY-02</strain>
    </source>
</reference>
<dbReference type="OrthoDB" id="5918037at2"/>
<comment type="caution">
    <text evidence="2">The sequence shown here is derived from an EMBL/GenBank/DDBJ whole genome shotgun (WGS) entry which is preliminary data.</text>
</comment>
<dbReference type="InterPro" id="IPR024467">
    <property type="entry name" value="Xre/MbcA/ParS-like_toxin-bd"/>
</dbReference>
<evidence type="ECO:0000259" key="1">
    <source>
        <dbReference type="Pfam" id="PF09722"/>
    </source>
</evidence>
<gene>
    <name evidence="2" type="ORF">D3F03_14080</name>
</gene>
<dbReference type="EMBL" id="QXJC01000007">
    <property type="protein sequence ID" value="RID97489.1"/>
    <property type="molecule type" value="Genomic_DNA"/>
</dbReference>
<proteinExistence type="predicted"/>
<evidence type="ECO:0000313" key="3">
    <source>
        <dbReference type="Proteomes" id="UP000266302"/>
    </source>
</evidence>
<accession>A0A398C3B3</accession>
<protein>
    <submittedName>
        <fullName evidence="2">DUF2384 domain-containing protein</fullName>
    </submittedName>
</protein>
<evidence type="ECO:0000313" key="2">
    <source>
        <dbReference type="EMBL" id="RID97489.1"/>
    </source>
</evidence>
<dbReference type="RefSeq" id="WP_119110155.1">
    <property type="nucleotide sequence ID" value="NZ_QXJC01000007.1"/>
</dbReference>